<dbReference type="Proteomes" id="UP000887116">
    <property type="component" value="Unassembled WGS sequence"/>
</dbReference>
<gene>
    <name evidence="1" type="ORF">TNCT_488291</name>
</gene>
<protein>
    <submittedName>
        <fullName evidence="1">Uncharacterized protein</fullName>
    </submittedName>
</protein>
<dbReference type="AlphaFoldDB" id="A0A8X6I1D3"/>
<reference evidence="1" key="1">
    <citation type="submission" date="2020-07" db="EMBL/GenBank/DDBJ databases">
        <title>Multicomponent nature underlies the extraordinary mechanical properties of spider dragline silk.</title>
        <authorList>
            <person name="Kono N."/>
            <person name="Nakamura H."/>
            <person name="Mori M."/>
            <person name="Yoshida Y."/>
            <person name="Ohtoshi R."/>
            <person name="Malay A.D."/>
            <person name="Moran D.A.P."/>
            <person name="Tomita M."/>
            <person name="Numata K."/>
            <person name="Arakawa K."/>
        </authorList>
    </citation>
    <scope>NUCLEOTIDE SEQUENCE</scope>
</reference>
<proteinExistence type="predicted"/>
<keyword evidence="2" id="KW-1185">Reference proteome</keyword>
<accession>A0A8X6I1D3</accession>
<evidence type="ECO:0000313" key="1">
    <source>
        <dbReference type="EMBL" id="GFR32420.1"/>
    </source>
</evidence>
<name>A0A8X6I1D3_TRICU</name>
<comment type="caution">
    <text evidence="1">The sequence shown here is derived from an EMBL/GenBank/DDBJ whole genome shotgun (WGS) entry which is preliminary data.</text>
</comment>
<dbReference type="EMBL" id="BMAO01019733">
    <property type="protein sequence ID" value="GFR32420.1"/>
    <property type="molecule type" value="Genomic_DNA"/>
</dbReference>
<evidence type="ECO:0000313" key="2">
    <source>
        <dbReference type="Proteomes" id="UP000887116"/>
    </source>
</evidence>
<sequence>MIDVHVVNTWTAYHLMVCSPDLPDGKLSLLDVRRRKVLFYLSKKRGSKLKRRGPQGNILMGGRVRLDVRLDPGSHSIVPTKTQKRCTYCKKTRRKCVIGVMLVSMIRECFVSSHTP</sequence>
<organism evidence="1 2">
    <name type="scientific">Trichonephila clavata</name>
    <name type="common">Joro spider</name>
    <name type="synonym">Nephila clavata</name>
    <dbReference type="NCBI Taxonomy" id="2740835"/>
    <lineage>
        <taxon>Eukaryota</taxon>
        <taxon>Metazoa</taxon>
        <taxon>Ecdysozoa</taxon>
        <taxon>Arthropoda</taxon>
        <taxon>Chelicerata</taxon>
        <taxon>Arachnida</taxon>
        <taxon>Araneae</taxon>
        <taxon>Araneomorphae</taxon>
        <taxon>Entelegynae</taxon>
        <taxon>Araneoidea</taxon>
        <taxon>Nephilidae</taxon>
        <taxon>Trichonephila</taxon>
    </lineage>
</organism>